<dbReference type="Pfam" id="PF00395">
    <property type="entry name" value="SLH"/>
    <property type="match status" value="1"/>
</dbReference>
<organism evidence="3 4">
    <name type="scientific">Acutalibacter muris</name>
    <dbReference type="NCBI Taxonomy" id="1796620"/>
    <lineage>
        <taxon>Bacteria</taxon>
        <taxon>Bacillati</taxon>
        <taxon>Bacillota</taxon>
        <taxon>Clostridia</taxon>
        <taxon>Eubacteriales</taxon>
        <taxon>Acutalibacteraceae</taxon>
        <taxon>Acutalibacter</taxon>
    </lineage>
</organism>
<keyword evidence="1" id="KW-0677">Repeat</keyword>
<evidence type="ECO:0000313" key="4">
    <source>
        <dbReference type="Proteomes" id="UP000196710"/>
    </source>
</evidence>
<dbReference type="InterPro" id="IPR001119">
    <property type="entry name" value="SLH_dom"/>
</dbReference>
<protein>
    <recommendedName>
        <fullName evidence="2">SLH domain-containing protein</fullName>
    </recommendedName>
</protein>
<dbReference type="PROSITE" id="PS51272">
    <property type="entry name" value="SLH"/>
    <property type="match status" value="1"/>
</dbReference>
<evidence type="ECO:0000313" key="3">
    <source>
        <dbReference type="EMBL" id="ASB40419.1"/>
    </source>
</evidence>
<name>A0ABM6L4M0_9FIRM</name>
<dbReference type="EMBL" id="CP021422">
    <property type="protein sequence ID" value="ASB40419.1"/>
    <property type="molecule type" value="Genomic_DNA"/>
</dbReference>
<feature type="domain" description="SLH" evidence="2">
    <location>
        <begin position="22"/>
        <end position="85"/>
    </location>
</feature>
<evidence type="ECO:0000256" key="1">
    <source>
        <dbReference type="ARBA" id="ARBA00022737"/>
    </source>
</evidence>
<evidence type="ECO:0000259" key="2">
    <source>
        <dbReference type="PROSITE" id="PS51272"/>
    </source>
</evidence>
<reference evidence="4" key="1">
    <citation type="submission" date="2017-05" db="EMBL/GenBank/DDBJ databases">
        <title>Improved OligoMM genomes.</title>
        <authorList>
            <person name="Garzetti D."/>
        </authorList>
    </citation>
    <scope>NUCLEOTIDE SEQUENCE [LARGE SCALE GENOMIC DNA]</scope>
    <source>
        <strain evidence="4">KB18</strain>
    </source>
</reference>
<sequence length="115" mass="12748">MTRGMFVTVLGNKAKIDPAQYTESSFSDVKVGKWYAPYVEWASGNGIVNGIGGGKFAPERNVTREQMAVILYNYAKFTECDLTVQAGLLEQFPDGDRVSKYARYANGVGFDPWGY</sequence>
<dbReference type="Proteomes" id="UP000196710">
    <property type="component" value="Chromosome"/>
</dbReference>
<gene>
    <name evidence="3" type="ORF">ADH66_06925</name>
</gene>
<accession>A0ABM6L4M0</accession>
<keyword evidence="4" id="KW-1185">Reference proteome</keyword>
<proteinExistence type="predicted"/>